<organism evidence="2 3">
    <name type="scientific">Catenuloplanes atrovinosus</name>
    <dbReference type="NCBI Taxonomy" id="137266"/>
    <lineage>
        <taxon>Bacteria</taxon>
        <taxon>Bacillati</taxon>
        <taxon>Actinomycetota</taxon>
        <taxon>Actinomycetes</taxon>
        <taxon>Micromonosporales</taxon>
        <taxon>Micromonosporaceae</taxon>
        <taxon>Catenuloplanes</taxon>
    </lineage>
</organism>
<dbReference type="PANTHER" id="PTHR48050:SF13">
    <property type="entry name" value="STEROL 3-BETA-GLUCOSYLTRANSFERASE UGT80A2"/>
    <property type="match status" value="1"/>
</dbReference>
<dbReference type="GO" id="GO:0008194">
    <property type="term" value="F:UDP-glycosyltransferase activity"/>
    <property type="evidence" value="ECO:0007669"/>
    <property type="project" value="InterPro"/>
</dbReference>
<keyword evidence="3" id="KW-1185">Reference proteome</keyword>
<gene>
    <name evidence="2" type="ORF">J2S41_001249</name>
</gene>
<reference evidence="2" key="1">
    <citation type="submission" date="2023-07" db="EMBL/GenBank/DDBJ databases">
        <title>Sequencing the genomes of 1000 actinobacteria strains.</title>
        <authorList>
            <person name="Klenk H.-P."/>
        </authorList>
    </citation>
    <scope>NUCLEOTIDE SEQUENCE</scope>
    <source>
        <strain evidence="2">DSM 44707</strain>
    </source>
</reference>
<protein>
    <submittedName>
        <fullName evidence="2">UDP:flavonoid glycosyltransferase YjiC (YdhE family)</fullName>
    </submittedName>
</protein>
<proteinExistence type="predicted"/>
<dbReference type="GO" id="GO:0017000">
    <property type="term" value="P:antibiotic biosynthetic process"/>
    <property type="evidence" value="ECO:0007669"/>
    <property type="project" value="UniProtKB-ARBA"/>
</dbReference>
<dbReference type="InterPro" id="IPR002213">
    <property type="entry name" value="UDP_glucos_trans"/>
</dbReference>
<dbReference type="CDD" id="cd03784">
    <property type="entry name" value="GT1_Gtf-like"/>
    <property type="match status" value="1"/>
</dbReference>
<dbReference type="InterPro" id="IPR010610">
    <property type="entry name" value="EryCIII-like_C"/>
</dbReference>
<comment type="caution">
    <text evidence="2">The sequence shown here is derived from an EMBL/GenBank/DDBJ whole genome shotgun (WGS) entry which is preliminary data.</text>
</comment>
<dbReference type="GO" id="GO:0016758">
    <property type="term" value="F:hexosyltransferase activity"/>
    <property type="evidence" value="ECO:0007669"/>
    <property type="project" value="UniProtKB-ARBA"/>
</dbReference>
<evidence type="ECO:0000313" key="3">
    <source>
        <dbReference type="Proteomes" id="UP001183643"/>
    </source>
</evidence>
<dbReference type="Proteomes" id="UP001183643">
    <property type="component" value="Unassembled WGS sequence"/>
</dbReference>
<dbReference type="FunFam" id="3.40.50.2000:FF:000072">
    <property type="entry name" value="Glycosyl transferase"/>
    <property type="match status" value="1"/>
</dbReference>
<dbReference type="InterPro" id="IPR050426">
    <property type="entry name" value="Glycosyltransferase_28"/>
</dbReference>
<feature type="domain" description="Erythromycin biosynthesis protein CIII-like C-terminal" evidence="1">
    <location>
        <begin position="284"/>
        <end position="412"/>
    </location>
</feature>
<dbReference type="Gene3D" id="3.40.50.2000">
    <property type="entry name" value="Glycogen Phosphorylase B"/>
    <property type="match status" value="2"/>
</dbReference>
<name>A0AAE3YLG6_9ACTN</name>
<accession>A0AAE3YLG6</accession>
<dbReference type="EMBL" id="JAVDYB010000001">
    <property type="protein sequence ID" value="MDR7274471.1"/>
    <property type="molecule type" value="Genomic_DNA"/>
</dbReference>
<sequence length="426" mass="44283">MARFLFSATALAGHVNPALPLVAALTAAGHRVRFMTGAEFGDAIIRAGAEFHRAPPEAEVGDSNLDRRFPERAALRGLRKLRWDLAHLFVAPAVPVAAELGRLLADEPADLLVADVLCLGAGLAAEAGGPPLALYGMSVLPFPSVDVAPTGLALPPRSGPLGRLRNRALHALVRRTVFGFTTGLMDAQRARLGLPPAGRTALEIAPPAAYLQLSPPGFEYPRGDLPGFVHFVGHPRPRPPDPGWARPAWWSEVECARRPVVVVTQGTVATDLGQLVRPALAALAGEDVLVVALTSGADPAELGALPANARTAAWVPFGALFPHASVVVTNGGFGGVQTALGFGVPLVVAGRTEDKAEVAARVAYSGVGVDLRTQTPAPAAIRDAVRRVLAGPSFAARARALRDETGGQDPAERASALLTALANGRM</sequence>
<dbReference type="AlphaFoldDB" id="A0AAE3YLG6"/>
<dbReference type="SUPFAM" id="SSF53756">
    <property type="entry name" value="UDP-Glycosyltransferase/glycogen phosphorylase"/>
    <property type="match status" value="1"/>
</dbReference>
<dbReference type="RefSeq" id="WP_310364240.1">
    <property type="nucleotide sequence ID" value="NZ_JAVDYB010000001.1"/>
</dbReference>
<dbReference type="Pfam" id="PF06722">
    <property type="entry name" value="EryCIII-like_C"/>
    <property type="match status" value="1"/>
</dbReference>
<evidence type="ECO:0000313" key="2">
    <source>
        <dbReference type="EMBL" id="MDR7274471.1"/>
    </source>
</evidence>
<evidence type="ECO:0000259" key="1">
    <source>
        <dbReference type="Pfam" id="PF06722"/>
    </source>
</evidence>
<dbReference type="PANTHER" id="PTHR48050">
    <property type="entry name" value="STEROL 3-BETA-GLUCOSYLTRANSFERASE"/>
    <property type="match status" value="1"/>
</dbReference>